<keyword evidence="4" id="KW-0433">Leucine-rich repeat</keyword>
<proteinExistence type="inferred from homology"/>
<evidence type="ECO:0000256" key="3">
    <source>
        <dbReference type="ARBA" id="ARBA00022475"/>
    </source>
</evidence>
<keyword evidence="13" id="KW-1185">Reference proteome</keyword>
<evidence type="ECO:0000256" key="9">
    <source>
        <dbReference type="ARBA" id="ARBA00023170"/>
    </source>
</evidence>
<keyword evidence="8 11" id="KW-0472">Membrane</keyword>
<keyword evidence="3" id="KW-1003">Cell membrane</keyword>
<dbReference type="InParanoid" id="A0A061EI40"/>
<keyword evidence="5 11" id="KW-0812">Transmembrane</keyword>
<dbReference type="AlphaFoldDB" id="A0A061EI40"/>
<dbReference type="InterPro" id="IPR001611">
    <property type="entry name" value="Leu-rich_rpt"/>
</dbReference>
<dbReference type="Proteomes" id="UP000026915">
    <property type="component" value="Chromosome 4"/>
</dbReference>
<dbReference type="Pfam" id="PF00560">
    <property type="entry name" value="LRR_1"/>
    <property type="match status" value="1"/>
</dbReference>
<name>A0A061EI40_THECC</name>
<keyword evidence="6" id="KW-0677">Repeat</keyword>
<dbReference type="FunFam" id="3.80.10.10:FF:000111">
    <property type="entry name" value="LRR receptor-like serine/threonine-protein kinase ERECTA"/>
    <property type="match status" value="1"/>
</dbReference>
<evidence type="ECO:0000256" key="8">
    <source>
        <dbReference type="ARBA" id="ARBA00023136"/>
    </source>
</evidence>
<dbReference type="InterPro" id="IPR032675">
    <property type="entry name" value="LRR_dom_sf"/>
</dbReference>
<evidence type="ECO:0000256" key="7">
    <source>
        <dbReference type="ARBA" id="ARBA00022989"/>
    </source>
</evidence>
<dbReference type="GO" id="GO:0005886">
    <property type="term" value="C:plasma membrane"/>
    <property type="evidence" value="ECO:0007669"/>
    <property type="project" value="UniProtKB-SubCell"/>
</dbReference>
<dbReference type="HOGENOM" id="CLU_000288_18_11_1"/>
<dbReference type="PANTHER" id="PTHR27004">
    <property type="entry name" value="RECEPTOR-LIKE PROTEIN 12 ISOFORM X1"/>
    <property type="match status" value="1"/>
</dbReference>
<reference evidence="12 13" key="1">
    <citation type="journal article" date="2013" name="Genome Biol.">
        <title>The genome sequence of the most widely cultivated cacao type and its use to identify candidate genes regulating pod color.</title>
        <authorList>
            <person name="Motamayor J.C."/>
            <person name="Mockaitis K."/>
            <person name="Schmutz J."/>
            <person name="Haiminen N."/>
            <person name="Iii D.L."/>
            <person name="Cornejo O."/>
            <person name="Findley S.D."/>
            <person name="Zheng P."/>
            <person name="Utro F."/>
            <person name="Royaert S."/>
            <person name="Saski C."/>
            <person name="Jenkins J."/>
            <person name="Podicheti R."/>
            <person name="Zhao M."/>
            <person name="Scheffler B.E."/>
            <person name="Stack J.C."/>
            <person name="Feltus F.A."/>
            <person name="Mustiga G.M."/>
            <person name="Amores F."/>
            <person name="Phillips W."/>
            <person name="Marelli J.P."/>
            <person name="May G.D."/>
            <person name="Shapiro H."/>
            <person name="Ma J."/>
            <person name="Bustamante C.D."/>
            <person name="Schnell R.J."/>
            <person name="Main D."/>
            <person name="Gilbert D."/>
            <person name="Parida L."/>
            <person name="Kuhn D.N."/>
        </authorList>
    </citation>
    <scope>NUCLEOTIDE SEQUENCE [LARGE SCALE GENOMIC DNA]</scope>
    <source>
        <strain evidence="13">cv. Matina 1-6</strain>
    </source>
</reference>
<comment type="subcellular location">
    <subcellularLocation>
        <location evidence="1">Cell membrane</location>
        <topology evidence="1">Single-pass type I membrane protein</topology>
    </subcellularLocation>
</comment>
<gene>
    <name evidence="12" type="ORF">TCM_019582</name>
</gene>
<feature type="transmembrane region" description="Helical" evidence="11">
    <location>
        <begin position="196"/>
        <end position="216"/>
    </location>
</feature>
<dbReference type="eggNOG" id="KOG0619">
    <property type="taxonomic scope" value="Eukaryota"/>
</dbReference>
<keyword evidence="10" id="KW-0325">Glycoprotein</keyword>
<evidence type="ECO:0000313" key="12">
    <source>
        <dbReference type="EMBL" id="EOY04308.1"/>
    </source>
</evidence>
<keyword evidence="9 12" id="KW-0675">Receptor</keyword>
<evidence type="ECO:0000256" key="10">
    <source>
        <dbReference type="ARBA" id="ARBA00023180"/>
    </source>
</evidence>
<dbReference type="EMBL" id="CM001882">
    <property type="protein sequence ID" value="EOY04308.1"/>
    <property type="molecule type" value="Genomic_DNA"/>
</dbReference>
<dbReference type="Pfam" id="PF13855">
    <property type="entry name" value="LRR_8"/>
    <property type="match status" value="1"/>
</dbReference>
<evidence type="ECO:0000256" key="4">
    <source>
        <dbReference type="ARBA" id="ARBA00022614"/>
    </source>
</evidence>
<sequence length="245" mass="27583">MKVFNAGNLSYMNATTGFQNKEFSWSDYYRYSVELTNKRVELQYESVQDSFTAIDLSNNKFNGEIHEDIGNLKALNMLNLSNNNLTGHIPSSMASLTHLESLDLSRNKLSGEIPRQLVQLTFLSFFDVSHNRLKGPIPSGRQFSTFDTNSFLGNLGLCGSPLPKKCGIPEKSSGQDPLNSEEDKGIGSLFSFDWKVVLVGFAAGLIIGMPLGCNFINRKHGRFLMVLGNKQLRRREKTRRHKFCF</sequence>
<evidence type="ECO:0000256" key="1">
    <source>
        <dbReference type="ARBA" id="ARBA00004251"/>
    </source>
</evidence>
<dbReference type="Gramene" id="EOY04308">
    <property type="protein sequence ID" value="EOY04308"/>
    <property type="gene ID" value="TCM_019582"/>
</dbReference>
<accession>A0A061EI40</accession>
<evidence type="ECO:0000256" key="6">
    <source>
        <dbReference type="ARBA" id="ARBA00022737"/>
    </source>
</evidence>
<evidence type="ECO:0000313" key="13">
    <source>
        <dbReference type="Proteomes" id="UP000026915"/>
    </source>
</evidence>
<dbReference type="PRINTS" id="PR00019">
    <property type="entry name" value="LEURICHRPT"/>
</dbReference>
<comment type="similarity">
    <text evidence="2">Belongs to the RLP family.</text>
</comment>
<organism evidence="12 13">
    <name type="scientific">Theobroma cacao</name>
    <name type="common">Cacao</name>
    <name type="synonym">Cocoa</name>
    <dbReference type="NCBI Taxonomy" id="3641"/>
    <lineage>
        <taxon>Eukaryota</taxon>
        <taxon>Viridiplantae</taxon>
        <taxon>Streptophyta</taxon>
        <taxon>Embryophyta</taxon>
        <taxon>Tracheophyta</taxon>
        <taxon>Spermatophyta</taxon>
        <taxon>Magnoliopsida</taxon>
        <taxon>eudicotyledons</taxon>
        <taxon>Gunneridae</taxon>
        <taxon>Pentapetalae</taxon>
        <taxon>rosids</taxon>
        <taxon>malvids</taxon>
        <taxon>Malvales</taxon>
        <taxon>Malvaceae</taxon>
        <taxon>Byttnerioideae</taxon>
        <taxon>Theobroma</taxon>
    </lineage>
</organism>
<evidence type="ECO:0000256" key="5">
    <source>
        <dbReference type="ARBA" id="ARBA00022692"/>
    </source>
</evidence>
<evidence type="ECO:0000256" key="2">
    <source>
        <dbReference type="ARBA" id="ARBA00009592"/>
    </source>
</evidence>
<evidence type="ECO:0000256" key="11">
    <source>
        <dbReference type="SAM" id="Phobius"/>
    </source>
</evidence>
<dbReference type="PANTHER" id="PTHR27004:SF460">
    <property type="entry name" value="RECEPTOR-LIKE PROTEIN 33"/>
    <property type="match status" value="1"/>
</dbReference>
<keyword evidence="7 11" id="KW-1133">Transmembrane helix</keyword>
<dbReference type="OMA" id="WEFLWIG"/>
<dbReference type="SUPFAM" id="SSF52058">
    <property type="entry name" value="L domain-like"/>
    <property type="match status" value="1"/>
</dbReference>
<protein>
    <submittedName>
        <fullName evidence="12">Receptor like protein 33</fullName>
    </submittedName>
</protein>
<dbReference type="STRING" id="3641.A0A061EI40"/>
<dbReference type="Gene3D" id="3.80.10.10">
    <property type="entry name" value="Ribonuclease Inhibitor"/>
    <property type="match status" value="1"/>
</dbReference>